<reference evidence="7" key="1">
    <citation type="journal article" date="2017" name="Genome Announc.">
        <title>Draft Genome Sequence of Terrimicrobium sacchariphilum NM-5T, a Facultative Anaerobic Soil Bacterium of the Class Spartobacteria.</title>
        <authorList>
            <person name="Qiu Y.L."/>
            <person name="Tourlousse D.M."/>
            <person name="Matsuura N."/>
            <person name="Ohashi A."/>
            <person name="Sekiguchi Y."/>
        </authorList>
    </citation>
    <scope>NUCLEOTIDE SEQUENCE [LARGE SCALE GENOMIC DNA]</scope>
    <source>
        <strain evidence="7">NM-5</strain>
    </source>
</reference>
<dbReference type="InterPro" id="IPR027417">
    <property type="entry name" value="P-loop_NTPase"/>
</dbReference>
<dbReference type="SUPFAM" id="SSF52540">
    <property type="entry name" value="P-loop containing nucleoside triphosphate hydrolases"/>
    <property type="match status" value="1"/>
</dbReference>
<dbReference type="PANTHER" id="PTHR42734">
    <property type="entry name" value="METAL TRANSPORT SYSTEM ATP-BINDING PROTEIN TM_0124-RELATED"/>
    <property type="match status" value="1"/>
</dbReference>
<dbReference type="GO" id="GO:0016887">
    <property type="term" value="F:ATP hydrolysis activity"/>
    <property type="evidence" value="ECO:0007669"/>
    <property type="project" value="InterPro"/>
</dbReference>
<dbReference type="InParanoid" id="A0A146G817"/>
<comment type="similarity">
    <text evidence="1">Belongs to the ABC transporter superfamily.</text>
</comment>
<dbReference type="SMART" id="SM00382">
    <property type="entry name" value="AAA"/>
    <property type="match status" value="1"/>
</dbReference>
<evidence type="ECO:0000256" key="2">
    <source>
        <dbReference type="ARBA" id="ARBA00022448"/>
    </source>
</evidence>
<dbReference type="Pfam" id="PF00005">
    <property type="entry name" value="ABC_tran"/>
    <property type="match status" value="1"/>
</dbReference>
<dbReference type="InterPro" id="IPR003439">
    <property type="entry name" value="ABC_transporter-like_ATP-bd"/>
</dbReference>
<keyword evidence="7" id="KW-1185">Reference proteome</keyword>
<gene>
    <name evidence="6" type="ORF">TSACC_21890</name>
</gene>
<sequence length="251" mass="27538">MTPRLTITDATVSYNRVPAVHHLSVTLNSHSLVALVGPNGAGKTTLLKAIAGLVPMETGKVTVHGGNRKNAIAYVPQREAVDWDFPITVRGLAEMGRYPSLGLWRKFGAEDDRIVEESLHVTELEAFADRQIKALSGGQQQRAFLARAWAQQAEIYLLDEPFTGLDRNAQEAFSGALHKLRKSGKLIIASHHDLKSVPELFDHVLLINGELVASGPTSETFTTANIEKTFAMKIFSGSEPHHHHHHEPHAS</sequence>
<dbReference type="CDD" id="cd03235">
    <property type="entry name" value="ABC_Metallic_Cations"/>
    <property type="match status" value="1"/>
</dbReference>
<dbReference type="Proteomes" id="UP000076023">
    <property type="component" value="Unassembled WGS sequence"/>
</dbReference>
<evidence type="ECO:0000259" key="5">
    <source>
        <dbReference type="PROSITE" id="PS50893"/>
    </source>
</evidence>
<dbReference type="OrthoDB" id="9806726at2"/>
<dbReference type="STRING" id="690879.TSACC_21890"/>
<dbReference type="PANTHER" id="PTHR42734:SF5">
    <property type="entry name" value="IRON TRANSPORT SYSTEM ATP-BINDING PROTEIN HI_0361-RELATED"/>
    <property type="match status" value="1"/>
</dbReference>
<dbReference type="AlphaFoldDB" id="A0A146G817"/>
<dbReference type="InterPro" id="IPR017871">
    <property type="entry name" value="ABC_transporter-like_CS"/>
</dbReference>
<evidence type="ECO:0000313" key="6">
    <source>
        <dbReference type="EMBL" id="GAT33473.1"/>
    </source>
</evidence>
<dbReference type="InterPro" id="IPR050153">
    <property type="entry name" value="Metal_Ion_Import_ABC"/>
</dbReference>
<evidence type="ECO:0000256" key="1">
    <source>
        <dbReference type="ARBA" id="ARBA00005417"/>
    </source>
</evidence>
<comment type="caution">
    <text evidence="6">The sequence shown here is derived from an EMBL/GenBank/DDBJ whole genome shotgun (WGS) entry which is preliminary data.</text>
</comment>
<dbReference type="PROSITE" id="PS50893">
    <property type="entry name" value="ABC_TRANSPORTER_2"/>
    <property type="match status" value="1"/>
</dbReference>
<dbReference type="RefSeq" id="WP_075079202.1">
    <property type="nucleotide sequence ID" value="NZ_BDCO01000002.1"/>
</dbReference>
<evidence type="ECO:0000256" key="3">
    <source>
        <dbReference type="ARBA" id="ARBA00022741"/>
    </source>
</evidence>
<protein>
    <submittedName>
        <fullName evidence="6">Manganese/iron transport system ATP-binding protein</fullName>
    </submittedName>
</protein>
<keyword evidence="4 6" id="KW-0067">ATP-binding</keyword>
<feature type="domain" description="ABC transporter" evidence="5">
    <location>
        <begin position="5"/>
        <end position="234"/>
    </location>
</feature>
<dbReference type="EMBL" id="BDCO01000002">
    <property type="protein sequence ID" value="GAT33473.1"/>
    <property type="molecule type" value="Genomic_DNA"/>
</dbReference>
<dbReference type="PROSITE" id="PS00211">
    <property type="entry name" value="ABC_TRANSPORTER_1"/>
    <property type="match status" value="1"/>
</dbReference>
<evidence type="ECO:0000313" key="7">
    <source>
        <dbReference type="Proteomes" id="UP000076023"/>
    </source>
</evidence>
<dbReference type="GO" id="GO:0005524">
    <property type="term" value="F:ATP binding"/>
    <property type="evidence" value="ECO:0007669"/>
    <property type="project" value="UniProtKB-KW"/>
</dbReference>
<accession>A0A146G817</accession>
<organism evidence="6 7">
    <name type="scientific">Terrimicrobium sacchariphilum</name>
    <dbReference type="NCBI Taxonomy" id="690879"/>
    <lineage>
        <taxon>Bacteria</taxon>
        <taxon>Pseudomonadati</taxon>
        <taxon>Verrucomicrobiota</taxon>
        <taxon>Terrimicrobiia</taxon>
        <taxon>Terrimicrobiales</taxon>
        <taxon>Terrimicrobiaceae</taxon>
        <taxon>Terrimicrobium</taxon>
    </lineage>
</organism>
<name>A0A146G817_TERSA</name>
<proteinExistence type="inferred from homology"/>
<keyword evidence="3" id="KW-0547">Nucleotide-binding</keyword>
<evidence type="ECO:0000256" key="4">
    <source>
        <dbReference type="ARBA" id="ARBA00022840"/>
    </source>
</evidence>
<keyword evidence="2" id="KW-0813">Transport</keyword>
<dbReference type="Gene3D" id="3.40.50.300">
    <property type="entry name" value="P-loop containing nucleotide triphosphate hydrolases"/>
    <property type="match status" value="1"/>
</dbReference>
<dbReference type="InterPro" id="IPR003593">
    <property type="entry name" value="AAA+_ATPase"/>
</dbReference>